<keyword evidence="5" id="KW-0598">Phosphotransferase system</keyword>
<dbReference type="PRINTS" id="PR00107">
    <property type="entry name" value="PHOSPHOCPHPR"/>
</dbReference>
<proteinExistence type="predicted"/>
<name>A0A8J4AA29_9ACTN</name>
<dbReference type="SUPFAM" id="SSF55594">
    <property type="entry name" value="HPr-like"/>
    <property type="match status" value="1"/>
</dbReference>
<dbReference type="NCBIfam" id="TIGR01003">
    <property type="entry name" value="PTS_HPr_family"/>
    <property type="match status" value="1"/>
</dbReference>
<dbReference type="PROSITE" id="PS00369">
    <property type="entry name" value="PTS_HPR_HIS"/>
    <property type="match status" value="1"/>
</dbReference>
<dbReference type="AlphaFoldDB" id="A0A8J4AA29"/>
<keyword evidence="8" id="KW-1185">Reference proteome</keyword>
<evidence type="ECO:0000256" key="4">
    <source>
        <dbReference type="ARBA" id="ARBA00022490"/>
    </source>
</evidence>
<evidence type="ECO:0000256" key="1">
    <source>
        <dbReference type="ARBA" id="ARBA00003681"/>
    </source>
</evidence>
<accession>A0A8J4AA29</accession>
<gene>
    <name evidence="7" type="ORF">NUM_12690</name>
</gene>
<dbReference type="EMBL" id="BOPO01000016">
    <property type="protein sequence ID" value="GIL26015.1"/>
    <property type="molecule type" value="Genomic_DNA"/>
</dbReference>
<comment type="function">
    <text evidence="1">General (non sugar-specific) component of the phosphoenolpyruvate-dependent sugar phosphotransferase system (sugar PTS). This major carbohydrate active-transport system catalyzes the phosphorylation of incoming sugar substrates concomitantly with their translocation across the cell membrane. The phosphoryl group from phosphoenolpyruvate (PEP) is transferred to the phosphoryl carrier protein HPr by enzyme I. Phospho-HPr then transfers it to the PTS EIIA domain.</text>
</comment>
<dbReference type="RefSeq" id="WP_207123616.1">
    <property type="nucleotide sequence ID" value="NZ_BOPO01000016.1"/>
</dbReference>
<dbReference type="Proteomes" id="UP000614996">
    <property type="component" value="Unassembled WGS sequence"/>
</dbReference>
<dbReference type="InterPro" id="IPR050399">
    <property type="entry name" value="HPr"/>
</dbReference>
<dbReference type="PANTHER" id="PTHR33705">
    <property type="entry name" value="PHOSPHOCARRIER PROTEIN HPR"/>
    <property type="match status" value="1"/>
</dbReference>
<protein>
    <recommendedName>
        <fullName evidence="3">Phosphocarrier protein HPr</fullName>
    </recommendedName>
</protein>
<sequence length="88" mass="8706">MPTQRAVVQSPDGLHARPAAALAQRVAAAGLPVSLARAGDDGMPVDAASMLAMMGLGLSRGDVVVLSSDAPDSAALLAELGALIEATE</sequence>
<dbReference type="InterPro" id="IPR000032">
    <property type="entry name" value="HPr-like"/>
</dbReference>
<feature type="domain" description="HPr" evidence="6">
    <location>
        <begin position="1"/>
        <end position="88"/>
    </location>
</feature>
<evidence type="ECO:0000259" key="6">
    <source>
        <dbReference type="PROSITE" id="PS51350"/>
    </source>
</evidence>
<keyword evidence="4" id="KW-0963">Cytoplasm</keyword>
<dbReference type="PROSITE" id="PS51350">
    <property type="entry name" value="PTS_HPR_DOM"/>
    <property type="match status" value="1"/>
</dbReference>
<dbReference type="PANTHER" id="PTHR33705:SF2">
    <property type="entry name" value="PHOSPHOCARRIER PROTEIN NPR"/>
    <property type="match status" value="1"/>
</dbReference>
<dbReference type="InterPro" id="IPR035895">
    <property type="entry name" value="HPr-like_sf"/>
</dbReference>
<evidence type="ECO:0000256" key="2">
    <source>
        <dbReference type="ARBA" id="ARBA00004496"/>
    </source>
</evidence>
<dbReference type="Pfam" id="PF00381">
    <property type="entry name" value="PTS-HPr"/>
    <property type="match status" value="1"/>
</dbReference>
<evidence type="ECO:0000313" key="7">
    <source>
        <dbReference type="EMBL" id="GIL26015.1"/>
    </source>
</evidence>
<comment type="caution">
    <text evidence="7">The sequence shown here is derived from an EMBL/GenBank/DDBJ whole genome shotgun (WGS) entry which is preliminary data.</text>
</comment>
<dbReference type="InterPro" id="IPR001020">
    <property type="entry name" value="PTS_HPr_His_P_site"/>
</dbReference>
<evidence type="ECO:0000256" key="5">
    <source>
        <dbReference type="ARBA" id="ARBA00022683"/>
    </source>
</evidence>
<dbReference type="GO" id="GO:0009401">
    <property type="term" value="P:phosphoenolpyruvate-dependent sugar phosphotransferase system"/>
    <property type="evidence" value="ECO:0007669"/>
    <property type="project" value="UniProtKB-KW"/>
</dbReference>
<organism evidence="7 8">
    <name type="scientific">Actinocatenispora comari</name>
    <dbReference type="NCBI Taxonomy" id="2807577"/>
    <lineage>
        <taxon>Bacteria</taxon>
        <taxon>Bacillati</taxon>
        <taxon>Actinomycetota</taxon>
        <taxon>Actinomycetes</taxon>
        <taxon>Micromonosporales</taxon>
        <taxon>Micromonosporaceae</taxon>
        <taxon>Actinocatenispora</taxon>
    </lineage>
</organism>
<reference evidence="8" key="1">
    <citation type="journal article" date="2021" name="Int. J. Syst. Evol. Microbiol.">
        <title>Actinocatenispora comari sp. nov., an endophytic actinomycete isolated from aerial parts of Comarum salesowianum.</title>
        <authorList>
            <person name="Oyunbileg N."/>
            <person name="Iizaka Y."/>
            <person name="Hamada M."/>
            <person name="Davaapurev B.O."/>
            <person name="Fukumoto A."/>
            <person name="Tsetseg B."/>
            <person name="Kato F."/>
            <person name="Tamura T."/>
            <person name="Batkhuu J."/>
            <person name="Anzai Y."/>
        </authorList>
    </citation>
    <scope>NUCLEOTIDE SEQUENCE [LARGE SCALE GENOMIC DNA]</scope>
    <source>
        <strain evidence="8">NUM-2625</strain>
    </source>
</reference>
<dbReference type="GO" id="GO:0005737">
    <property type="term" value="C:cytoplasm"/>
    <property type="evidence" value="ECO:0007669"/>
    <property type="project" value="UniProtKB-SubCell"/>
</dbReference>
<comment type="subcellular location">
    <subcellularLocation>
        <location evidence="2">Cytoplasm</location>
    </subcellularLocation>
</comment>
<evidence type="ECO:0000256" key="3">
    <source>
        <dbReference type="ARBA" id="ARBA00020422"/>
    </source>
</evidence>
<evidence type="ECO:0000313" key="8">
    <source>
        <dbReference type="Proteomes" id="UP000614996"/>
    </source>
</evidence>
<dbReference type="Gene3D" id="3.30.1340.10">
    <property type="entry name" value="HPr-like"/>
    <property type="match status" value="1"/>
</dbReference>